<dbReference type="EMBL" id="BJMM01000023">
    <property type="protein sequence ID" value="GEB51729.1"/>
    <property type="molecule type" value="Genomic_DNA"/>
</dbReference>
<reference evidence="1 2" key="1">
    <citation type="submission" date="2019-06" db="EMBL/GenBank/DDBJ databases">
        <title>Whole genome shotgun sequence of Streptomyces cacaoi subsp. cacaoi NBRC 12748.</title>
        <authorList>
            <person name="Hosoyama A."/>
            <person name="Uohara A."/>
            <person name="Ohji S."/>
            <person name="Ichikawa N."/>
        </authorList>
    </citation>
    <scope>NUCLEOTIDE SEQUENCE [LARGE SCALE GENOMIC DNA]</scope>
    <source>
        <strain evidence="1 2">NBRC 12748</strain>
    </source>
</reference>
<proteinExistence type="predicted"/>
<sequence>MDLADQLLWVHDFPHGFDDRALTKLRYLVDEGASAGVSLMLVADRRDADEYGPVLDPLWRSLLRLTPVPDDHLADPWVGPAWRYEPPLPPPGSGIVPEVLRRLAAVRRERGG</sequence>
<evidence type="ECO:0000313" key="2">
    <source>
        <dbReference type="Proteomes" id="UP000319210"/>
    </source>
</evidence>
<accession>A0A4Y3R357</accession>
<evidence type="ECO:0000313" key="1">
    <source>
        <dbReference type="EMBL" id="GEB51729.1"/>
    </source>
</evidence>
<dbReference type="AlphaFoldDB" id="A0A4Y3R357"/>
<organism evidence="1 2">
    <name type="scientific">Streptomyces cacaoi</name>
    <dbReference type="NCBI Taxonomy" id="1898"/>
    <lineage>
        <taxon>Bacteria</taxon>
        <taxon>Bacillati</taxon>
        <taxon>Actinomycetota</taxon>
        <taxon>Actinomycetes</taxon>
        <taxon>Kitasatosporales</taxon>
        <taxon>Streptomycetaceae</taxon>
        <taxon>Streptomyces</taxon>
    </lineage>
</organism>
<gene>
    <name evidence="1" type="ORF">SCA03_42800</name>
</gene>
<keyword evidence="2" id="KW-1185">Reference proteome</keyword>
<protein>
    <submittedName>
        <fullName evidence="1">Uncharacterized protein</fullName>
    </submittedName>
</protein>
<dbReference type="Proteomes" id="UP000319210">
    <property type="component" value="Unassembled WGS sequence"/>
</dbReference>
<name>A0A4Y3R357_STRCI</name>
<comment type="caution">
    <text evidence="1">The sequence shown here is derived from an EMBL/GenBank/DDBJ whole genome shotgun (WGS) entry which is preliminary data.</text>
</comment>